<proteinExistence type="predicted"/>
<dbReference type="Proteomes" id="UP000742417">
    <property type="component" value="Unassembled WGS sequence"/>
</dbReference>
<dbReference type="EMBL" id="JAENJO010000006">
    <property type="protein sequence ID" value="KAG8202575.1"/>
    <property type="molecule type" value="Genomic_DNA"/>
</dbReference>
<protein>
    <submittedName>
        <fullName evidence="1">FLO8</fullName>
    </submittedName>
</protein>
<evidence type="ECO:0000313" key="1">
    <source>
        <dbReference type="EMBL" id="KAG8202575.1"/>
    </source>
</evidence>
<name>A0ACB7FMY2_9ASCO</name>
<accession>A0ACB7FMY2</accession>
<sequence>MVPNTTKQVLNSLILDFLVKHQFQDTAKAFSKESPNLPSIPPLMDCSQGFLLEWWQVFFDLFQVRYGDGNSNNNPNNKLYHDYLRVQETQKHLFSQLPLIQQQQQQQHHFQQQQQGQQGQPFLQQQQRGIGVASGMQNQQHQFAPQHQGQPQGPGQTPQPPGSATNANFPINMPPNLNPQQQMFPINQQFAQMPNGQNQPSMEQQQRMAMMMKQQAMAAQRQQIPMNGLDPQQQQQMMNAVGGGPGNLNLQQQLFLQQQQQQQQQPKTTFQQQAQNQMNNLRQQAAMVAQQQQQQQQQGQLQGNLASAMGDSSLKNNSPVGARSNQQLTPQQNAAPAPLPHPSQQGQAQAQHNFQSQQQQQQQQMTKMAGSQGMKKNGQMSNGTSNNSSGRNNNALRDYQNQLMLLERQNKERLEFARNTGNSDSNPLSNGMMFAGQNQYSNSNQNQNQNQLPPNQQQPTPATFHPPPPPTTANGPQGQFNQKPSPATSNNSPALGNKSSPAMGNKKSKKESNSKKGKKANSNASTTANNKTSGQTTPNMSQPPSAGTEPKQPQPTEQMRQLQDKQQRPGSNTPSMGKKDFQPLTPRSEPISGETTKKKRKSGKLNDNNENSNGNSPKKQAKTNANSKNLDPIIKEEENGVLSLKKESSTSLQDQDLDLNPPLAPTQATAMSNTFNDDPFDVHLLDTQHHHQQNSNNSNHNRGQNLSNGSNNLSVSGPGMGMNNLVFGDSTHAFDINFNIDSLDDIWTTTGPGGDITGTGSGSGGAGGTDDDNFMGMNWAADPIENGD</sequence>
<gene>
    <name evidence="1" type="primary">FLO8</name>
    <name evidence="1" type="ORF">GWM34_02733</name>
</gene>
<organism evidence="1 2">
    <name type="scientific">Candida africana</name>
    <dbReference type="NCBI Taxonomy" id="241526"/>
    <lineage>
        <taxon>Eukaryota</taxon>
        <taxon>Fungi</taxon>
        <taxon>Dikarya</taxon>
        <taxon>Ascomycota</taxon>
        <taxon>Saccharomycotina</taxon>
        <taxon>Pichiomycetes</taxon>
        <taxon>Debaryomycetaceae</taxon>
        <taxon>Candida/Lodderomyces clade</taxon>
        <taxon>Candida</taxon>
    </lineage>
</organism>
<reference evidence="1" key="1">
    <citation type="submission" date="2020-12" db="EMBL/GenBank/DDBJ databases">
        <title>Draft Genome of Candida africana.</title>
        <authorList>
            <person name="Ayanbimpe G.M."/>
            <person name="Enweani I.B."/>
            <person name="Aguiyi J.C."/>
            <person name="Nnadi U.P."/>
            <person name="Izam Y."/>
            <person name="Ubani A."/>
            <person name="Ngene A.C."/>
        </authorList>
    </citation>
    <scope>NUCLEOTIDE SEQUENCE</scope>
    <source>
        <strain evidence="1">CEC4854</strain>
    </source>
</reference>
<comment type="caution">
    <text evidence="1">The sequence shown here is derived from an EMBL/GenBank/DDBJ whole genome shotgun (WGS) entry which is preliminary data.</text>
</comment>
<keyword evidence="2" id="KW-1185">Reference proteome</keyword>
<feature type="non-terminal residue" evidence="1">
    <location>
        <position position="1"/>
    </location>
</feature>
<evidence type="ECO:0000313" key="2">
    <source>
        <dbReference type="Proteomes" id="UP000742417"/>
    </source>
</evidence>